<comment type="caution">
    <text evidence="1">The sequence shown here is derived from an EMBL/GenBank/DDBJ whole genome shotgun (WGS) entry which is preliminary data.</text>
</comment>
<organism evidence="1 2">
    <name type="scientific">Crepidotus variabilis</name>
    <dbReference type="NCBI Taxonomy" id="179855"/>
    <lineage>
        <taxon>Eukaryota</taxon>
        <taxon>Fungi</taxon>
        <taxon>Dikarya</taxon>
        <taxon>Basidiomycota</taxon>
        <taxon>Agaricomycotina</taxon>
        <taxon>Agaricomycetes</taxon>
        <taxon>Agaricomycetidae</taxon>
        <taxon>Agaricales</taxon>
        <taxon>Agaricineae</taxon>
        <taxon>Crepidotaceae</taxon>
        <taxon>Crepidotus</taxon>
    </lineage>
</organism>
<proteinExistence type="predicted"/>
<dbReference type="EMBL" id="MU157855">
    <property type="protein sequence ID" value="KAF9528153.1"/>
    <property type="molecule type" value="Genomic_DNA"/>
</dbReference>
<dbReference type="AlphaFoldDB" id="A0A9P6JPT7"/>
<name>A0A9P6JPT7_9AGAR</name>
<reference evidence="1" key="1">
    <citation type="submission" date="2020-11" db="EMBL/GenBank/DDBJ databases">
        <authorList>
            <consortium name="DOE Joint Genome Institute"/>
            <person name="Ahrendt S."/>
            <person name="Riley R."/>
            <person name="Andreopoulos W."/>
            <person name="Labutti K."/>
            <person name="Pangilinan J."/>
            <person name="Ruiz-Duenas F.J."/>
            <person name="Barrasa J.M."/>
            <person name="Sanchez-Garcia M."/>
            <person name="Camarero S."/>
            <person name="Miyauchi S."/>
            <person name="Serrano A."/>
            <person name="Linde D."/>
            <person name="Babiker R."/>
            <person name="Drula E."/>
            <person name="Ayuso-Fernandez I."/>
            <person name="Pacheco R."/>
            <person name="Padilla G."/>
            <person name="Ferreira P."/>
            <person name="Barriuso J."/>
            <person name="Kellner H."/>
            <person name="Castanera R."/>
            <person name="Alfaro M."/>
            <person name="Ramirez L."/>
            <person name="Pisabarro A.G."/>
            <person name="Kuo A."/>
            <person name="Tritt A."/>
            <person name="Lipzen A."/>
            <person name="He G."/>
            <person name="Yan M."/>
            <person name="Ng V."/>
            <person name="Cullen D."/>
            <person name="Martin F."/>
            <person name="Rosso M.-N."/>
            <person name="Henrissat B."/>
            <person name="Hibbett D."/>
            <person name="Martinez A.T."/>
            <person name="Grigoriev I.V."/>
        </authorList>
    </citation>
    <scope>NUCLEOTIDE SEQUENCE</scope>
    <source>
        <strain evidence="1">CBS 506.95</strain>
    </source>
</reference>
<gene>
    <name evidence="1" type="ORF">CPB83DRAFT_359527</name>
</gene>
<protein>
    <submittedName>
        <fullName evidence="1">Uncharacterized protein</fullName>
    </submittedName>
</protein>
<dbReference type="Proteomes" id="UP000807306">
    <property type="component" value="Unassembled WGS sequence"/>
</dbReference>
<evidence type="ECO:0000313" key="2">
    <source>
        <dbReference type="Proteomes" id="UP000807306"/>
    </source>
</evidence>
<keyword evidence="2" id="KW-1185">Reference proteome</keyword>
<accession>A0A9P6JPT7</accession>
<sequence length="90" mass="9950">MQSTDLVFWGTPRPTASCLLPVSAVPPNRPCKPETHVIWCGQPNSELSAVRKFRKFQSVNLATIVQRVNSNLFLFGFSTPNSGYKETPGV</sequence>
<evidence type="ECO:0000313" key="1">
    <source>
        <dbReference type="EMBL" id="KAF9528153.1"/>
    </source>
</evidence>